<dbReference type="EMBL" id="LAZR01004382">
    <property type="protein sequence ID" value="KKN09116.1"/>
    <property type="molecule type" value="Genomic_DNA"/>
</dbReference>
<organism evidence="1">
    <name type="scientific">marine sediment metagenome</name>
    <dbReference type="NCBI Taxonomy" id="412755"/>
    <lineage>
        <taxon>unclassified sequences</taxon>
        <taxon>metagenomes</taxon>
        <taxon>ecological metagenomes</taxon>
    </lineage>
</organism>
<name>A0A0F9Q786_9ZZZZ</name>
<comment type="caution">
    <text evidence="1">The sequence shown here is derived from an EMBL/GenBank/DDBJ whole genome shotgun (WGS) entry which is preliminary data.</text>
</comment>
<proteinExistence type="predicted"/>
<dbReference type="AlphaFoldDB" id="A0A0F9Q786"/>
<sequence length="70" mass="8264">MSKRNRYIKVNDGDTLVCDSGQEFHLTCCDCYLTHKIAVSVVGKEVRLTMTRDDRRTGQKRRRKREFLVE</sequence>
<gene>
    <name evidence="1" type="ORF">LCGC14_1049750</name>
</gene>
<accession>A0A0F9Q786</accession>
<reference evidence="1" key="1">
    <citation type="journal article" date="2015" name="Nature">
        <title>Complex archaea that bridge the gap between prokaryotes and eukaryotes.</title>
        <authorList>
            <person name="Spang A."/>
            <person name="Saw J.H."/>
            <person name="Jorgensen S.L."/>
            <person name="Zaremba-Niedzwiedzka K."/>
            <person name="Martijn J."/>
            <person name="Lind A.E."/>
            <person name="van Eijk R."/>
            <person name="Schleper C."/>
            <person name="Guy L."/>
            <person name="Ettema T.J."/>
        </authorList>
    </citation>
    <scope>NUCLEOTIDE SEQUENCE</scope>
</reference>
<protein>
    <submittedName>
        <fullName evidence="1">Uncharacterized protein</fullName>
    </submittedName>
</protein>
<evidence type="ECO:0000313" key="1">
    <source>
        <dbReference type="EMBL" id="KKN09116.1"/>
    </source>
</evidence>